<feature type="region of interest" description="Disordered" evidence="6">
    <location>
        <begin position="325"/>
        <end position="362"/>
    </location>
</feature>
<dbReference type="OrthoDB" id="3163292at2759"/>
<feature type="region of interest" description="Disordered" evidence="6">
    <location>
        <begin position="507"/>
        <end position="557"/>
    </location>
</feature>
<feature type="compositionally biased region" description="Low complexity" evidence="6">
    <location>
        <begin position="325"/>
        <end position="338"/>
    </location>
</feature>
<feature type="compositionally biased region" description="Polar residues" evidence="6">
    <location>
        <begin position="206"/>
        <end position="215"/>
    </location>
</feature>
<organism evidence="8 9">
    <name type="scientific">Cyphellophora attinorum</name>
    <dbReference type="NCBI Taxonomy" id="1664694"/>
    <lineage>
        <taxon>Eukaryota</taxon>
        <taxon>Fungi</taxon>
        <taxon>Dikarya</taxon>
        <taxon>Ascomycota</taxon>
        <taxon>Pezizomycotina</taxon>
        <taxon>Eurotiomycetes</taxon>
        <taxon>Chaetothyriomycetidae</taxon>
        <taxon>Chaetothyriales</taxon>
        <taxon>Cyphellophoraceae</taxon>
        <taxon>Cyphellophora</taxon>
    </lineage>
</organism>
<evidence type="ECO:0000256" key="6">
    <source>
        <dbReference type="SAM" id="MobiDB-lite"/>
    </source>
</evidence>
<dbReference type="PROSITE" id="PS00463">
    <property type="entry name" value="ZN2_CY6_FUNGAL_1"/>
    <property type="match status" value="1"/>
</dbReference>
<dbReference type="VEuPathDB" id="FungiDB:AB675_6561"/>
<dbReference type="PROSITE" id="PS50048">
    <property type="entry name" value="ZN2_CY6_FUNGAL_2"/>
    <property type="match status" value="1"/>
</dbReference>
<feature type="region of interest" description="Disordered" evidence="6">
    <location>
        <begin position="374"/>
        <end position="394"/>
    </location>
</feature>
<dbReference type="STRING" id="1664694.A0A0N1HEJ5"/>
<evidence type="ECO:0000256" key="3">
    <source>
        <dbReference type="ARBA" id="ARBA00023125"/>
    </source>
</evidence>
<reference evidence="8 9" key="1">
    <citation type="submission" date="2015-06" db="EMBL/GenBank/DDBJ databases">
        <title>Draft genome of the ant-associated black yeast Phialophora attae CBS 131958.</title>
        <authorList>
            <person name="Moreno L.F."/>
            <person name="Stielow B.J."/>
            <person name="de Hoog S."/>
            <person name="Vicente V.A."/>
            <person name="Weiss V.A."/>
            <person name="de Vries M."/>
            <person name="Cruz L.M."/>
            <person name="Souza E.M."/>
        </authorList>
    </citation>
    <scope>NUCLEOTIDE SEQUENCE [LARGE SCALE GENOMIC DNA]</scope>
    <source>
        <strain evidence="8 9">CBS 131958</strain>
    </source>
</reference>
<dbReference type="GO" id="GO:0006351">
    <property type="term" value="P:DNA-templated transcription"/>
    <property type="evidence" value="ECO:0007669"/>
    <property type="project" value="InterPro"/>
</dbReference>
<dbReference type="SMART" id="SM00066">
    <property type="entry name" value="GAL4"/>
    <property type="match status" value="1"/>
</dbReference>
<dbReference type="AlphaFoldDB" id="A0A0N1HEJ5"/>
<dbReference type="InterPro" id="IPR036864">
    <property type="entry name" value="Zn2-C6_fun-type_DNA-bd_sf"/>
</dbReference>
<dbReference type="CDD" id="cd00067">
    <property type="entry name" value="GAL4"/>
    <property type="match status" value="1"/>
</dbReference>
<keyword evidence="5" id="KW-0539">Nucleus</keyword>
<dbReference type="InterPro" id="IPR001138">
    <property type="entry name" value="Zn2Cys6_DnaBD"/>
</dbReference>
<evidence type="ECO:0000256" key="2">
    <source>
        <dbReference type="ARBA" id="ARBA00023015"/>
    </source>
</evidence>
<comment type="caution">
    <text evidence="8">The sequence shown here is derived from an EMBL/GenBank/DDBJ whole genome shotgun (WGS) entry which is preliminary data.</text>
</comment>
<keyword evidence="4" id="KW-0804">Transcription</keyword>
<evidence type="ECO:0000313" key="9">
    <source>
        <dbReference type="Proteomes" id="UP000038010"/>
    </source>
</evidence>
<dbReference type="GeneID" id="28738741"/>
<dbReference type="PANTHER" id="PTHR31845">
    <property type="entry name" value="FINGER DOMAIN PROTEIN, PUTATIVE-RELATED"/>
    <property type="match status" value="1"/>
</dbReference>
<dbReference type="GO" id="GO:0000981">
    <property type="term" value="F:DNA-binding transcription factor activity, RNA polymerase II-specific"/>
    <property type="evidence" value="ECO:0007669"/>
    <property type="project" value="InterPro"/>
</dbReference>
<feature type="compositionally biased region" description="Polar residues" evidence="6">
    <location>
        <begin position="349"/>
        <end position="362"/>
    </location>
</feature>
<accession>A0A0N1HEJ5</accession>
<evidence type="ECO:0000313" key="8">
    <source>
        <dbReference type="EMBL" id="KPI43863.1"/>
    </source>
</evidence>
<feature type="domain" description="Zn(2)-C6 fungal-type" evidence="7">
    <location>
        <begin position="614"/>
        <end position="650"/>
    </location>
</feature>
<keyword evidence="2" id="KW-0805">Transcription regulation</keyword>
<evidence type="ECO:0000256" key="5">
    <source>
        <dbReference type="ARBA" id="ARBA00023242"/>
    </source>
</evidence>
<comment type="subcellular location">
    <subcellularLocation>
        <location evidence="1">Nucleus</location>
    </subcellularLocation>
</comment>
<keyword evidence="9" id="KW-1185">Reference proteome</keyword>
<dbReference type="Pfam" id="PF00172">
    <property type="entry name" value="Zn_clus"/>
    <property type="match status" value="1"/>
</dbReference>
<feature type="region of interest" description="Disordered" evidence="6">
    <location>
        <begin position="1"/>
        <end position="229"/>
    </location>
</feature>
<evidence type="ECO:0000256" key="1">
    <source>
        <dbReference type="ARBA" id="ARBA00004123"/>
    </source>
</evidence>
<sequence length="1250" mass="138793">MSTLRQGLEQVFSATDRRESRRSTSSNTDSLALSDRSENFSSDSSGRRRPSPQRRPYSDQIHPRRKFDVDTIAEDPTQRSGPTSEPPSPTPRLRAHAINVAGGASPASSPGTETRSRRRGTSSDGDGKHSSAPSDERPRPGRSRSRTKSGGSWIERLKQSSNKSGDSSPKSSGKVSPKTIVPLQPPRLVSSSVDTSDHHNVRVEKSFTSLQATGNERTEVSEKEPQSRRTSWDPLRFFSAYVQLAKRLSLPRRSSKPANGATVQSRGHPQEIQMPDHKTAHVLKKNRTSEALRRVTSILREAQGVSGNVSSPSLVGVQRVKSVSGQSTSSKASSAFWKKTTRSRKHVPITTTDSGQTSAPAVSSYTSSQVALRMGAQPNNTPDERATYKIKRSPSAESEEFLKIDISVRGGTSYLPSEARRIHTPPLPQDGPDGRKRGFFFDYNAPRASSASPRDAIDPSSVPSRSTSRKDTAGKRMFLANGRVVTKKRASDWYEAALARLEDPEDDYLAEEESTALRLGSETARERGDTVSSLSEARKPDEEAKRKSRTSARGTVAEALRHRPCASPIMNQTALEPTAKHSQQAIVELKHTSPILTTAWREYNGKHASQKRRACNECRQQKLKCDLANDQNVSIEMCARCAKLGLLCKVDETFQRTRKRKRSHDFQEEIADLKRKLSIYQDRHDLPQSTPSYAPGDETPDRSAPGRISASPIASKTVGHETKRTPSLVNNGLLPPSELSGTSPDLRNGHHSSDAIATRPHEHELEAPTNTATASASRPRSLGNGVVTLSQSAIEELYSTYFELYHPTLPILDPEIPAQRCCDVSPLLFWSIMSIAVRRSWKHSQLLPTMAQPVMDLLWKAIRSVPHSPVLIESLLLLCTWPFPTSSSATDPSYILSHTAVAAAVQMGLHRPQHQQDFTKYRLNLSQKDMNTRVTLWAACNIVAHGTSLVIGVQSQAQDWSSLTGLLSGTETALPKIIQQILQTELYRDKVTSALADNSSSGQSAKHMQERIPLYGLLEKDWNLLSAMLDVESVLIRYHVLAARLHLHAFFLFDDPTTEDYDRRILTLIASASALIQHILSAESKEPPFMPYCSFYAYQSLPLAGFILLKVVRSEYFAQLIGSELATARHLLEACIRLMRVMSVSDNDLALRLSDVLAYLYNHNNPRVVCAEGRHALQLNIQSRLSMSIVFDSLWRWRDQFRTSNMNQDGTSAFANDVDFQAAMQDLPALFQLDDPEGFPTDDLYFDWFR</sequence>
<feature type="compositionally biased region" description="Basic and acidic residues" evidence="6">
    <location>
        <begin position="536"/>
        <end position="545"/>
    </location>
</feature>
<keyword evidence="3" id="KW-0238">DNA-binding</keyword>
<dbReference type="Proteomes" id="UP000038010">
    <property type="component" value="Unassembled WGS sequence"/>
</dbReference>
<name>A0A0N1HEJ5_9EURO</name>
<dbReference type="GO" id="GO:0008270">
    <property type="term" value="F:zinc ion binding"/>
    <property type="evidence" value="ECO:0007669"/>
    <property type="project" value="InterPro"/>
</dbReference>
<dbReference type="SUPFAM" id="SSF57701">
    <property type="entry name" value="Zn2/Cys6 DNA-binding domain"/>
    <property type="match status" value="1"/>
</dbReference>
<protein>
    <submittedName>
        <fullName evidence="8">Regulatory protein LEU3</fullName>
    </submittedName>
</protein>
<feature type="compositionally biased region" description="Low complexity" evidence="6">
    <location>
        <begin position="159"/>
        <end position="178"/>
    </location>
</feature>
<feature type="region of interest" description="Disordered" evidence="6">
    <location>
        <begin position="679"/>
        <end position="780"/>
    </location>
</feature>
<feature type="compositionally biased region" description="Polar residues" evidence="6">
    <location>
        <begin position="768"/>
        <end position="778"/>
    </location>
</feature>
<evidence type="ECO:0000256" key="4">
    <source>
        <dbReference type="ARBA" id="ARBA00023163"/>
    </source>
</evidence>
<dbReference type="RefSeq" id="XP_018003826.1">
    <property type="nucleotide sequence ID" value="XM_018146861.1"/>
</dbReference>
<evidence type="ECO:0000259" key="7">
    <source>
        <dbReference type="PROSITE" id="PS50048"/>
    </source>
</evidence>
<proteinExistence type="predicted"/>
<dbReference type="PANTHER" id="PTHR31845:SF21">
    <property type="entry name" value="REGULATORY PROTEIN LEU3"/>
    <property type="match status" value="1"/>
</dbReference>
<feature type="region of interest" description="Disordered" evidence="6">
    <location>
        <begin position="417"/>
        <end position="475"/>
    </location>
</feature>
<feature type="compositionally biased region" description="Basic and acidic residues" evidence="6">
    <location>
        <begin position="195"/>
        <end position="205"/>
    </location>
</feature>
<feature type="compositionally biased region" description="Basic and acidic residues" evidence="6">
    <location>
        <begin position="747"/>
        <end position="766"/>
    </location>
</feature>
<dbReference type="CDD" id="cd12148">
    <property type="entry name" value="fungal_TF_MHR"/>
    <property type="match status" value="1"/>
</dbReference>
<dbReference type="Gene3D" id="4.10.240.10">
    <property type="entry name" value="Zn(2)-C6 fungal-type DNA-binding domain"/>
    <property type="match status" value="1"/>
</dbReference>
<gene>
    <name evidence="8" type="ORF">AB675_6561</name>
</gene>
<dbReference type="EMBL" id="LFJN01000004">
    <property type="protein sequence ID" value="KPI43863.1"/>
    <property type="molecule type" value="Genomic_DNA"/>
</dbReference>
<feature type="compositionally biased region" description="Low complexity" evidence="6">
    <location>
        <begin position="445"/>
        <end position="461"/>
    </location>
</feature>
<feature type="compositionally biased region" description="Basic and acidic residues" evidence="6">
    <location>
        <begin position="125"/>
        <end position="139"/>
    </location>
</feature>
<dbReference type="GO" id="GO:0000976">
    <property type="term" value="F:transcription cis-regulatory region binding"/>
    <property type="evidence" value="ECO:0007669"/>
    <property type="project" value="TreeGrafter"/>
</dbReference>
<feature type="compositionally biased region" description="Basic and acidic residues" evidence="6">
    <location>
        <begin position="216"/>
        <end position="229"/>
    </location>
</feature>
<dbReference type="InterPro" id="IPR051089">
    <property type="entry name" value="prtT"/>
</dbReference>
<dbReference type="GO" id="GO:0005634">
    <property type="term" value="C:nucleus"/>
    <property type="evidence" value="ECO:0007669"/>
    <property type="project" value="UniProtKB-SubCell"/>
</dbReference>